<evidence type="ECO:0000256" key="2">
    <source>
        <dbReference type="ARBA" id="ARBA00007663"/>
    </source>
</evidence>
<reference evidence="17" key="1">
    <citation type="submission" date="2011-12" db="EMBL/GenBank/DDBJ databases">
        <title>Complete sequence of Clostridium clariflavum DSM 19732.</title>
        <authorList>
            <consortium name="US DOE Joint Genome Institute"/>
            <person name="Lucas S."/>
            <person name="Han J."/>
            <person name="Lapidus A."/>
            <person name="Cheng J.-F."/>
            <person name="Goodwin L."/>
            <person name="Pitluck S."/>
            <person name="Peters L."/>
            <person name="Teshima H."/>
            <person name="Detter J.C."/>
            <person name="Han C."/>
            <person name="Tapia R."/>
            <person name="Land M."/>
            <person name="Hauser L."/>
            <person name="Kyrpides N."/>
            <person name="Ivanova N."/>
            <person name="Pagani I."/>
            <person name="Kitzmiller T."/>
            <person name="Lynd L."/>
            <person name="Izquierdo J."/>
            <person name="Woyke T."/>
        </authorList>
    </citation>
    <scope>NUCLEOTIDE SEQUENCE [LARGE SCALE GENOMIC DNA]</scope>
    <source>
        <strain evidence="17">DSM 19732 / NBRC 101661 / EBR45</strain>
    </source>
</reference>
<keyword evidence="9 13" id="KW-0547">Nucleotide-binding</keyword>
<feature type="binding site" evidence="14">
    <location>
        <position position="197"/>
    </location>
    <ligand>
        <name>ATP</name>
        <dbReference type="ChEBI" id="CHEBI:30616"/>
    </ligand>
</feature>
<dbReference type="AlphaFoldDB" id="G8M1U5"/>
<dbReference type="InterPro" id="IPR006070">
    <property type="entry name" value="Sua5-like_dom"/>
</dbReference>
<dbReference type="GO" id="GO:0000049">
    <property type="term" value="F:tRNA binding"/>
    <property type="evidence" value="ECO:0007669"/>
    <property type="project" value="TreeGrafter"/>
</dbReference>
<dbReference type="Gene3D" id="3.90.870.10">
    <property type="entry name" value="DHBP synthase"/>
    <property type="match status" value="1"/>
</dbReference>
<feature type="binding site" evidence="14">
    <location>
        <position position="37"/>
    </location>
    <ligand>
        <name>L-threonine</name>
        <dbReference type="ChEBI" id="CHEBI:57926"/>
    </ligand>
</feature>
<dbReference type="NCBIfam" id="TIGR00057">
    <property type="entry name" value="L-threonylcarbamoyladenylate synthase"/>
    <property type="match status" value="1"/>
</dbReference>
<keyword evidence="8 13" id="KW-0548">Nucleotidyltransferase</keyword>
<dbReference type="InterPro" id="IPR038385">
    <property type="entry name" value="Sua5/YwlC_C"/>
</dbReference>
<dbReference type="OrthoDB" id="9814580at2"/>
<dbReference type="HOGENOM" id="CLU_031397_0_0_9"/>
<evidence type="ECO:0000256" key="9">
    <source>
        <dbReference type="ARBA" id="ARBA00022741"/>
    </source>
</evidence>
<evidence type="ECO:0000256" key="4">
    <source>
        <dbReference type="ARBA" id="ARBA00015492"/>
    </source>
</evidence>
<dbReference type="GO" id="GO:0005737">
    <property type="term" value="C:cytoplasm"/>
    <property type="evidence" value="ECO:0007669"/>
    <property type="project" value="UniProtKB-SubCell"/>
</dbReference>
<evidence type="ECO:0000256" key="11">
    <source>
        <dbReference type="ARBA" id="ARBA00029774"/>
    </source>
</evidence>
<evidence type="ECO:0000256" key="12">
    <source>
        <dbReference type="ARBA" id="ARBA00048366"/>
    </source>
</evidence>
<evidence type="ECO:0000256" key="3">
    <source>
        <dbReference type="ARBA" id="ARBA00012584"/>
    </source>
</evidence>
<keyword evidence="6 13" id="KW-0808">Transferase</keyword>
<dbReference type="eggNOG" id="COG0009">
    <property type="taxonomic scope" value="Bacteria"/>
</dbReference>
<feature type="binding site" evidence="14">
    <location>
        <position position="69"/>
    </location>
    <ligand>
        <name>L-threonine</name>
        <dbReference type="ChEBI" id="CHEBI:57926"/>
    </ligand>
</feature>
<name>G8M1U5_ACECE</name>
<dbReference type="FunFam" id="3.90.870.10:FF:000008">
    <property type="entry name" value="Threonylcarbamoyl-AMP synthase"/>
    <property type="match status" value="1"/>
</dbReference>
<dbReference type="Proteomes" id="UP000005435">
    <property type="component" value="Chromosome"/>
</dbReference>
<dbReference type="FunFam" id="3.40.50.11030:FF:000001">
    <property type="entry name" value="Threonylcarbamoyl-AMP synthase"/>
    <property type="match status" value="1"/>
</dbReference>
<dbReference type="EMBL" id="CP003065">
    <property type="protein sequence ID" value="AEV67028.1"/>
    <property type="molecule type" value="Genomic_DNA"/>
</dbReference>
<dbReference type="RefSeq" id="WP_014253660.1">
    <property type="nucleotide sequence ID" value="NC_016627.1"/>
</dbReference>
<comment type="similarity">
    <text evidence="2 13">Belongs to the SUA5 family.</text>
</comment>
<protein>
    <recommendedName>
        <fullName evidence="4 13">Threonylcarbamoyl-AMP synthase</fullName>
        <shortName evidence="13">TC-AMP synthase</shortName>
        <ecNumber evidence="3 13">2.7.7.87</ecNumber>
    </recommendedName>
    <alternativeName>
        <fullName evidence="11 13">L-threonylcarbamoyladenylate synthase</fullName>
    </alternativeName>
</protein>
<dbReference type="Pfam" id="PF01300">
    <property type="entry name" value="Sua5_yciO_yrdC"/>
    <property type="match status" value="1"/>
</dbReference>
<dbReference type="Gene3D" id="3.40.50.11030">
    <property type="entry name" value="Threonylcarbamoyl-AMP synthase, C-terminal domain"/>
    <property type="match status" value="1"/>
</dbReference>
<dbReference type="SUPFAM" id="SSF55821">
    <property type="entry name" value="YrdC/RibB"/>
    <property type="match status" value="1"/>
</dbReference>
<evidence type="ECO:0000313" key="16">
    <source>
        <dbReference type="EMBL" id="AEV67028.1"/>
    </source>
</evidence>
<comment type="function">
    <text evidence="13">Required for the formation of a threonylcarbamoyl group on adenosine at position 37 (t(6)A37) in tRNAs that read codons beginning with adenine.</text>
</comment>
<feature type="domain" description="YrdC-like" evidence="15">
    <location>
        <begin position="15"/>
        <end position="201"/>
    </location>
</feature>
<dbReference type="PANTHER" id="PTHR17490">
    <property type="entry name" value="SUA5"/>
    <property type="match status" value="1"/>
</dbReference>
<organism evidence="16 17">
    <name type="scientific">Acetivibrio clariflavus (strain DSM 19732 / NBRC 101661 / EBR45)</name>
    <name type="common">Clostridium clariflavum</name>
    <dbReference type="NCBI Taxonomy" id="720554"/>
    <lineage>
        <taxon>Bacteria</taxon>
        <taxon>Bacillati</taxon>
        <taxon>Bacillota</taxon>
        <taxon>Clostridia</taxon>
        <taxon>Eubacteriales</taxon>
        <taxon>Oscillospiraceae</taxon>
        <taxon>Acetivibrio</taxon>
    </lineage>
</organism>
<feature type="binding site" evidence="14">
    <location>
        <position position="60"/>
    </location>
    <ligand>
        <name>ATP</name>
        <dbReference type="ChEBI" id="CHEBI:30616"/>
    </ligand>
</feature>
<dbReference type="GO" id="GO:0005524">
    <property type="term" value="F:ATP binding"/>
    <property type="evidence" value="ECO:0007669"/>
    <property type="project" value="UniProtKB-UniRule"/>
</dbReference>
<gene>
    <name evidence="16" type="ordered locus">Clocl_0287</name>
</gene>
<evidence type="ECO:0000256" key="7">
    <source>
        <dbReference type="ARBA" id="ARBA00022694"/>
    </source>
</evidence>
<dbReference type="GO" id="GO:0003725">
    <property type="term" value="F:double-stranded RNA binding"/>
    <property type="evidence" value="ECO:0007669"/>
    <property type="project" value="UniProtKB-UniRule"/>
</dbReference>
<feature type="binding site" evidence="14">
    <location>
        <position position="183"/>
    </location>
    <ligand>
        <name>L-threonine</name>
        <dbReference type="ChEBI" id="CHEBI:57926"/>
    </ligand>
</feature>
<dbReference type="KEGG" id="ccl:Clocl_0287"/>
<dbReference type="InterPro" id="IPR010923">
    <property type="entry name" value="T(6)A37_SUA5"/>
</dbReference>
<dbReference type="InterPro" id="IPR050156">
    <property type="entry name" value="TC-AMP_synthase_SUA5"/>
</dbReference>
<evidence type="ECO:0000313" key="17">
    <source>
        <dbReference type="Proteomes" id="UP000005435"/>
    </source>
</evidence>
<dbReference type="PROSITE" id="PS51163">
    <property type="entry name" value="YRDC"/>
    <property type="match status" value="1"/>
</dbReference>
<evidence type="ECO:0000256" key="8">
    <source>
        <dbReference type="ARBA" id="ARBA00022695"/>
    </source>
</evidence>
<feature type="binding site" evidence="14">
    <location>
        <position position="64"/>
    </location>
    <ligand>
        <name>ATP</name>
        <dbReference type="ChEBI" id="CHEBI:30616"/>
    </ligand>
</feature>
<keyword evidence="5 13" id="KW-0963">Cytoplasm</keyword>
<comment type="subcellular location">
    <subcellularLocation>
        <location evidence="1 13">Cytoplasm</location>
    </subcellularLocation>
</comment>
<comment type="catalytic activity">
    <reaction evidence="12 13">
        <text>L-threonine + hydrogencarbonate + ATP = L-threonylcarbamoyladenylate + diphosphate + H2O</text>
        <dbReference type="Rhea" id="RHEA:36407"/>
        <dbReference type="ChEBI" id="CHEBI:15377"/>
        <dbReference type="ChEBI" id="CHEBI:17544"/>
        <dbReference type="ChEBI" id="CHEBI:30616"/>
        <dbReference type="ChEBI" id="CHEBI:33019"/>
        <dbReference type="ChEBI" id="CHEBI:57926"/>
        <dbReference type="ChEBI" id="CHEBI:73682"/>
        <dbReference type="EC" id="2.7.7.87"/>
    </reaction>
</comment>
<reference evidence="16 17" key="2">
    <citation type="journal article" date="2012" name="Stand. Genomic Sci.">
        <title>Complete Genome Sequence of Clostridium clariflavum DSM 19732.</title>
        <authorList>
            <person name="Izquierdo J.A."/>
            <person name="Goodwin L."/>
            <person name="Davenport K.W."/>
            <person name="Teshima H."/>
            <person name="Bruce D."/>
            <person name="Detter C."/>
            <person name="Tapia R."/>
            <person name="Han S."/>
            <person name="Land M."/>
            <person name="Hauser L."/>
            <person name="Jeffries C.D."/>
            <person name="Han J."/>
            <person name="Pitluck S."/>
            <person name="Nolan M."/>
            <person name="Chen A."/>
            <person name="Huntemann M."/>
            <person name="Mavromatis K."/>
            <person name="Mikhailova N."/>
            <person name="Liolios K."/>
            <person name="Woyke T."/>
            <person name="Lynd L.R."/>
        </authorList>
    </citation>
    <scope>NUCLEOTIDE SEQUENCE [LARGE SCALE GENOMIC DNA]</scope>
    <source>
        <strain evidence="17">DSM 19732 / NBRC 101661 / EBR45</strain>
    </source>
</reference>
<feature type="binding site" evidence="14">
    <location>
        <position position="240"/>
    </location>
    <ligand>
        <name>ATP</name>
        <dbReference type="ChEBI" id="CHEBI:30616"/>
    </ligand>
</feature>
<feature type="binding site" evidence="14">
    <location>
        <position position="145"/>
    </location>
    <ligand>
        <name>ATP</name>
        <dbReference type="ChEBI" id="CHEBI:30616"/>
    </ligand>
</feature>
<keyword evidence="17" id="KW-1185">Reference proteome</keyword>
<evidence type="ECO:0000259" key="15">
    <source>
        <dbReference type="PROSITE" id="PS51163"/>
    </source>
</evidence>
<dbReference type="GO" id="GO:0008033">
    <property type="term" value="P:tRNA processing"/>
    <property type="evidence" value="ECO:0007669"/>
    <property type="project" value="UniProtKB-KW"/>
</dbReference>
<sequence>MKTEILKIDLHNIDSQKIKYAAQVIEEGGLVAFPTETVYGLGANALNKTAVEKIFKAKGRPSDNPLIVHVADKKSVGNLVLRIPEKAEKLMDAFWPGPLTLVMDKQSIVPDIITAGLDTVAIRVPSHPIALALIREAKLPIAAPSANISGKPSPTDSKHVINDLYGKVDVIIDGGFSNIGVESTVVDMVVDPPMLLRPGGITLEQLEDVIGNVRIDPGIAQKNLDGKVVPKSPGMKYKHYAPKAKVVIVEGEIQKVAEKINELVKECESRDIKVGILATDETKHFYPENLTVSLGSRLNPETIAANLFNAFRDYDKTDVQTIFAEAVDSSGIGLAIMNRMNKAAGYNIIKV</sequence>
<feature type="binding site" evidence="14">
    <location>
        <position position="153"/>
    </location>
    <ligand>
        <name>ATP</name>
        <dbReference type="ChEBI" id="CHEBI:30616"/>
    </ligand>
</feature>
<evidence type="ECO:0000256" key="6">
    <source>
        <dbReference type="ARBA" id="ARBA00022679"/>
    </source>
</evidence>
<dbReference type="GO" id="GO:0061710">
    <property type="term" value="F:L-threonylcarbamoyladenylate synthase"/>
    <property type="evidence" value="ECO:0007669"/>
    <property type="project" value="UniProtKB-EC"/>
</dbReference>
<evidence type="ECO:0000256" key="5">
    <source>
        <dbReference type="ARBA" id="ARBA00022490"/>
    </source>
</evidence>
<dbReference type="InterPro" id="IPR005145">
    <property type="entry name" value="Sua5_C"/>
</dbReference>
<dbReference type="EC" id="2.7.7.87" evidence="3 13"/>
<dbReference type="PIRSF" id="PIRSF004930">
    <property type="entry name" value="Tln_factor_SUA5"/>
    <property type="match status" value="1"/>
</dbReference>
<keyword evidence="10 13" id="KW-0067">ATP-binding</keyword>
<feature type="binding site" evidence="14">
    <location>
        <position position="143"/>
    </location>
    <ligand>
        <name>L-threonine</name>
        <dbReference type="ChEBI" id="CHEBI:57926"/>
    </ligand>
</feature>
<dbReference type="STRING" id="720554.Clocl_0287"/>
<dbReference type="InterPro" id="IPR017945">
    <property type="entry name" value="DHBP_synth_RibB-like_a/b_dom"/>
</dbReference>
<evidence type="ECO:0000256" key="10">
    <source>
        <dbReference type="ARBA" id="ARBA00022840"/>
    </source>
</evidence>
<dbReference type="GO" id="GO:0006450">
    <property type="term" value="P:regulation of translational fidelity"/>
    <property type="evidence" value="ECO:0007669"/>
    <property type="project" value="TreeGrafter"/>
</dbReference>
<dbReference type="Pfam" id="PF03481">
    <property type="entry name" value="Sua5_C"/>
    <property type="match status" value="1"/>
</dbReference>
<feature type="binding site" evidence="14">
    <location>
        <position position="119"/>
    </location>
    <ligand>
        <name>ATP</name>
        <dbReference type="ChEBI" id="CHEBI:30616"/>
    </ligand>
</feature>
<dbReference type="PANTHER" id="PTHR17490:SF16">
    <property type="entry name" value="THREONYLCARBAMOYL-AMP SYNTHASE"/>
    <property type="match status" value="1"/>
</dbReference>
<keyword evidence="7 13" id="KW-0819">tRNA processing</keyword>
<proteinExistence type="inferred from homology"/>
<evidence type="ECO:0000256" key="14">
    <source>
        <dbReference type="PIRSR" id="PIRSR004930-1"/>
    </source>
</evidence>
<accession>G8M1U5</accession>
<evidence type="ECO:0000256" key="1">
    <source>
        <dbReference type="ARBA" id="ARBA00004496"/>
    </source>
</evidence>
<evidence type="ECO:0000256" key="13">
    <source>
        <dbReference type="PIRNR" id="PIRNR004930"/>
    </source>
</evidence>
<feature type="binding site" evidence="14">
    <location>
        <position position="123"/>
    </location>
    <ligand>
        <name>L-threonine</name>
        <dbReference type="ChEBI" id="CHEBI:57926"/>
    </ligand>
</feature>